<keyword evidence="2" id="KW-1133">Transmembrane helix</keyword>
<organism evidence="4 5">
    <name type="scientific">Patiria miniata</name>
    <name type="common">Bat star</name>
    <name type="synonym">Asterina miniata</name>
    <dbReference type="NCBI Taxonomy" id="46514"/>
    <lineage>
        <taxon>Eukaryota</taxon>
        <taxon>Metazoa</taxon>
        <taxon>Echinodermata</taxon>
        <taxon>Eleutherozoa</taxon>
        <taxon>Asterozoa</taxon>
        <taxon>Asteroidea</taxon>
        <taxon>Valvatacea</taxon>
        <taxon>Valvatida</taxon>
        <taxon>Asterinidae</taxon>
        <taxon>Patiria</taxon>
    </lineage>
</organism>
<sequence>MHRPPKHCFAAFVVAIIILISVGWLKWNSLINTCNVVLPQTVVYSTATCSSPTKQYVPRLVLTTSNEKLVDFTENLLRSIEKTKTYPVLIVDAEDETSLRALSNHTYPKLHFRNSHDVSKLKLLLEYLQLGLEVFYVNADAYWFRDPFPYFEGSFDFALTKDRPRVWNVGLGYYKPTHRTLQFLKRWIELLETTKGSKEQDILNKLLSSRYIPDLKIRLLNSENFPNAGYFFPMYPALEKCRIDTSDTIVFFAEYIANHTEKKTALQKCKMWINNGTVGF</sequence>
<evidence type="ECO:0000313" key="4">
    <source>
        <dbReference type="EnsemblMetazoa" id="XP_038073989.1"/>
    </source>
</evidence>
<accession>A0A914BD57</accession>
<evidence type="ECO:0000313" key="5">
    <source>
        <dbReference type="Proteomes" id="UP000887568"/>
    </source>
</evidence>
<proteinExistence type="inferred from homology"/>
<evidence type="ECO:0000256" key="2">
    <source>
        <dbReference type="SAM" id="Phobius"/>
    </source>
</evidence>
<keyword evidence="2" id="KW-0812">Transmembrane</keyword>
<dbReference type="GeneID" id="119742044"/>
<dbReference type="GO" id="GO:0016757">
    <property type="term" value="F:glycosyltransferase activity"/>
    <property type="evidence" value="ECO:0007669"/>
    <property type="project" value="TreeGrafter"/>
</dbReference>
<dbReference type="Pfam" id="PF03407">
    <property type="entry name" value="Nucleotid_trans"/>
    <property type="match status" value="1"/>
</dbReference>
<dbReference type="InterPro" id="IPR029044">
    <property type="entry name" value="Nucleotide-diphossugar_trans"/>
</dbReference>
<evidence type="ECO:0000259" key="3">
    <source>
        <dbReference type="Pfam" id="PF03407"/>
    </source>
</evidence>
<dbReference type="AlphaFoldDB" id="A0A914BD57"/>
<dbReference type="EnsemblMetazoa" id="XM_038218061.1">
    <property type="protein sequence ID" value="XP_038073989.1"/>
    <property type="gene ID" value="LOC119742044"/>
</dbReference>
<protein>
    <recommendedName>
        <fullName evidence="3">Nucleotide-diphospho-sugar transferase domain-containing protein</fullName>
    </recommendedName>
</protein>
<comment type="similarity">
    <text evidence="1">Belongs to the glycosyltransferase 77 family.</text>
</comment>
<dbReference type="SUPFAM" id="SSF53448">
    <property type="entry name" value="Nucleotide-diphospho-sugar transferases"/>
    <property type="match status" value="1"/>
</dbReference>
<dbReference type="InterPro" id="IPR005069">
    <property type="entry name" value="Nucl-diP-sugar_transferase"/>
</dbReference>
<evidence type="ECO:0000256" key="1">
    <source>
        <dbReference type="ARBA" id="ARBA00007033"/>
    </source>
</evidence>
<dbReference type="RefSeq" id="XP_038073989.1">
    <property type="nucleotide sequence ID" value="XM_038218061.1"/>
</dbReference>
<dbReference type="PANTHER" id="PTHR47032">
    <property type="entry name" value="UDP-D-XYLOSE:L-FUCOSE ALPHA-1,3-D-XYLOSYLTRANSFERASE-RELATED"/>
    <property type="match status" value="1"/>
</dbReference>
<keyword evidence="2" id="KW-0472">Membrane</keyword>
<dbReference type="Proteomes" id="UP000887568">
    <property type="component" value="Unplaced"/>
</dbReference>
<feature type="domain" description="Nucleotide-diphospho-sugar transferase" evidence="3">
    <location>
        <begin position="120"/>
        <end position="232"/>
    </location>
</feature>
<name>A0A914BD57_PATMI</name>
<keyword evidence="5" id="KW-1185">Reference proteome</keyword>
<dbReference type="InterPro" id="IPR052636">
    <property type="entry name" value="UDP-D-xylose:L-fucose_XylT"/>
</dbReference>
<dbReference type="PANTHER" id="PTHR47032:SF1">
    <property type="entry name" value="UDP-D-XYLOSE:L-FUCOSE ALPHA-1,3-D-XYLOSYLTRANSFERASE-RELATED"/>
    <property type="match status" value="1"/>
</dbReference>
<feature type="transmembrane region" description="Helical" evidence="2">
    <location>
        <begin position="7"/>
        <end position="27"/>
    </location>
</feature>
<reference evidence="4" key="1">
    <citation type="submission" date="2022-11" db="UniProtKB">
        <authorList>
            <consortium name="EnsemblMetazoa"/>
        </authorList>
    </citation>
    <scope>IDENTIFICATION</scope>
</reference>
<dbReference type="GO" id="GO:0005794">
    <property type="term" value="C:Golgi apparatus"/>
    <property type="evidence" value="ECO:0007669"/>
    <property type="project" value="TreeGrafter"/>
</dbReference>